<organism evidence="2 3">
    <name type="scientific">Haematococcus lacustris</name>
    <name type="common">Green alga</name>
    <name type="synonym">Haematococcus pluvialis</name>
    <dbReference type="NCBI Taxonomy" id="44745"/>
    <lineage>
        <taxon>Eukaryota</taxon>
        <taxon>Viridiplantae</taxon>
        <taxon>Chlorophyta</taxon>
        <taxon>core chlorophytes</taxon>
        <taxon>Chlorophyceae</taxon>
        <taxon>CS clade</taxon>
        <taxon>Chlamydomonadales</taxon>
        <taxon>Haematococcaceae</taxon>
        <taxon>Haematococcus</taxon>
    </lineage>
</organism>
<dbReference type="AlphaFoldDB" id="A0A699YKY0"/>
<evidence type="ECO:0000313" key="3">
    <source>
        <dbReference type="Proteomes" id="UP000485058"/>
    </source>
</evidence>
<sequence>MTGLHWMPDADHAKITMLCGGGLQRVHPGPHGWLRGGCGVAARPHSKLGHRVSRPLGKGKKGGERRVRESQQGRRGSKGCVGGSGGGVSCWLQQCGVREVQTNKTCSTRNNMLAYGYWLGPERGDLSGGCCGDSLQCDVAERVTRNGVQLRKMAYSGMLTGSRPGLSCHLAGCAGAETCGKCRPGVKKANPPANPITA</sequence>
<reference evidence="2 3" key="1">
    <citation type="submission" date="2020-02" db="EMBL/GenBank/DDBJ databases">
        <title>Draft genome sequence of Haematococcus lacustris strain NIES-144.</title>
        <authorList>
            <person name="Morimoto D."/>
            <person name="Nakagawa S."/>
            <person name="Yoshida T."/>
            <person name="Sawayama S."/>
        </authorList>
    </citation>
    <scope>NUCLEOTIDE SEQUENCE [LARGE SCALE GENOMIC DNA]</scope>
    <source>
        <strain evidence="2 3">NIES-144</strain>
    </source>
</reference>
<proteinExistence type="predicted"/>
<comment type="caution">
    <text evidence="2">The sequence shown here is derived from an EMBL/GenBank/DDBJ whole genome shotgun (WGS) entry which is preliminary data.</text>
</comment>
<accession>A0A699YKY0</accession>
<feature type="compositionally biased region" description="Basic residues" evidence="1">
    <location>
        <begin position="49"/>
        <end position="60"/>
    </location>
</feature>
<evidence type="ECO:0000256" key="1">
    <source>
        <dbReference type="SAM" id="MobiDB-lite"/>
    </source>
</evidence>
<dbReference type="Proteomes" id="UP000485058">
    <property type="component" value="Unassembled WGS sequence"/>
</dbReference>
<name>A0A699YKY0_HAELA</name>
<feature type="region of interest" description="Disordered" evidence="1">
    <location>
        <begin position="49"/>
        <end position="82"/>
    </location>
</feature>
<evidence type="ECO:0000313" key="2">
    <source>
        <dbReference type="EMBL" id="GFH09965.1"/>
    </source>
</evidence>
<dbReference type="EMBL" id="BLLF01000277">
    <property type="protein sequence ID" value="GFH09965.1"/>
    <property type="molecule type" value="Genomic_DNA"/>
</dbReference>
<feature type="compositionally biased region" description="Basic and acidic residues" evidence="1">
    <location>
        <begin position="61"/>
        <end position="72"/>
    </location>
</feature>
<protein>
    <submittedName>
        <fullName evidence="2">Uncharacterized protein</fullName>
    </submittedName>
</protein>
<keyword evidence="3" id="KW-1185">Reference proteome</keyword>
<gene>
    <name evidence="2" type="ORF">HaLaN_05200</name>
</gene>